<evidence type="ECO:0000256" key="14">
    <source>
        <dbReference type="ARBA" id="ARBA00044624"/>
    </source>
</evidence>
<feature type="domain" description="mRNA capping enzyme C-terminal" evidence="19">
    <location>
        <begin position="259"/>
        <end position="399"/>
    </location>
</feature>
<dbReference type="Proteomes" id="UP001201980">
    <property type="component" value="Unassembled WGS sequence"/>
</dbReference>
<comment type="similarity">
    <text evidence="2 16">Belongs to the eukaryotic GTase family.</text>
</comment>
<keyword evidence="10 16" id="KW-0342">GTP-binding</keyword>
<dbReference type="InterPro" id="IPR013846">
    <property type="entry name" value="mRNA_cap_enzyme_C"/>
</dbReference>
<evidence type="ECO:0000256" key="12">
    <source>
        <dbReference type="ARBA" id="ARBA00029909"/>
    </source>
</evidence>
<dbReference type="GO" id="GO:0031533">
    <property type="term" value="C:mRNA capping enzyme complex"/>
    <property type="evidence" value="ECO:0007669"/>
    <property type="project" value="InterPro"/>
</dbReference>
<evidence type="ECO:0000259" key="18">
    <source>
        <dbReference type="Pfam" id="PF01331"/>
    </source>
</evidence>
<dbReference type="PIRSF" id="PIRSF036959">
    <property type="entry name" value="mRNA_cap_alpha"/>
    <property type="match status" value="1"/>
</dbReference>
<dbReference type="GO" id="GO:0005524">
    <property type="term" value="F:ATP binding"/>
    <property type="evidence" value="ECO:0007669"/>
    <property type="project" value="InterPro"/>
</dbReference>
<evidence type="ECO:0000256" key="1">
    <source>
        <dbReference type="ARBA" id="ARBA00004123"/>
    </source>
</evidence>
<feature type="active site" description="N6-GMP-lysine intermediate" evidence="17">
    <location>
        <position position="77"/>
    </location>
</feature>
<evidence type="ECO:0000313" key="20">
    <source>
        <dbReference type="EMBL" id="KAJ2894196.1"/>
    </source>
</evidence>
<gene>
    <name evidence="20" type="ORF">MKZ38_007836</name>
</gene>
<evidence type="ECO:0000256" key="9">
    <source>
        <dbReference type="ARBA" id="ARBA00023042"/>
    </source>
</evidence>
<dbReference type="EC" id="2.7.7.50" evidence="3 16"/>
<dbReference type="GO" id="GO:0004484">
    <property type="term" value="F:mRNA guanylyltransferase activity"/>
    <property type="evidence" value="ECO:0007669"/>
    <property type="project" value="UniProtKB-EC"/>
</dbReference>
<evidence type="ECO:0000256" key="4">
    <source>
        <dbReference type="ARBA" id="ARBA00019171"/>
    </source>
</evidence>
<dbReference type="CDD" id="cd07895">
    <property type="entry name" value="Adenylation_mRNA_capping"/>
    <property type="match status" value="1"/>
</dbReference>
<keyword evidence="11 16" id="KW-0539">Nucleus</keyword>
<evidence type="ECO:0000256" key="5">
    <source>
        <dbReference type="ARBA" id="ARBA00022664"/>
    </source>
</evidence>
<evidence type="ECO:0000256" key="6">
    <source>
        <dbReference type="ARBA" id="ARBA00022679"/>
    </source>
</evidence>
<reference evidence="20" key="1">
    <citation type="submission" date="2022-07" db="EMBL/GenBank/DDBJ databases">
        <title>Draft genome sequence of Zalerion maritima ATCC 34329, a (micro)plastics degrading marine fungus.</title>
        <authorList>
            <person name="Paco A."/>
            <person name="Goncalves M.F.M."/>
            <person name="Rocha-Santos T.A.P."/>
            <person name="Alves A."/>
        </authorList>
    </citation>
    <scope>NUCLEOTIDE SEQUENCE</scope>
    <source>
        <strain evidence="20">ATCC 34329</strain>
    </source>
</reference>
<organism evidence="20 21">
    <name type="scientific">Zalerion maritima</name>
    <dbReference type="NCBI Taxonomy" id="339359"/>
    <lineage>
        <taxon>Eukaryota</taxon>
        <taxon>Fungi</taxon>
        <taxon>Dikarya</taxon>
        <taxon>Ascomycota</taxon>
        <taxon>Pezizomycotina</taxon>
        <taxon>Sordariomycetes</taxon>
        <taxon>Lulworthiomycetidae</taxon>
        <taxon>Lulworthiales</taxon>
        <taxon>Lulworthiaceae</taxon>
        <taxon>Zalerion</taxon>
    </lineage>
</organism>
<dbReference type="Gene3D" id="2.40.50.140">
    <property type="entry name" value="Nucleic acid-binding proteins"/>
    <property type="match status" value="1"/>
</dbReference>
<sequence>MASHGEEKVLSQNYIQDIATPGKPAHKDGPYGADALRGRVANLLRRNQTGFPGAQPVSFARKHLDELRSRDYFVCEKSDGIRYLLYLTSISGADGTPHETPFLIDRKNTYWHIGVTELHFPQKNGPDSSFHTDTLIDGELVMDEYPDGAKIPRFIVFDCLLLDGQSLMTRTLDKRLGYFKEMVLTPYQDLLNRYPDEKKYQPFTVELKSMQVAYGIELMFNSILPELKHGNDGLIFTCRGSAYQFGTDDHILKWKPAEENTIDFRWKLDFPPYVPDEEDRAEGVTEPYTNYDDPPRVHLYVHRGRDVADGKAARPFVSSHVANKWYEKWGEMHLPEEEWELMKGLGDPLDERVVEAHMDEQRRWRFLRFRDDKEESNFHTVAESVVQSINDSVTKEELLAAALGIKDKWKARGEQERQERHRQAQARK</sequence>
<keyword evidence="5 16" id="KW-0507">mRNA processing</keyword>
<comment type="catalytic activity">
    <reaction evidence="14">
        <text>a 5'-end diphospho-ribonucleoside in mRNA + GTP + H(+) = a 5'-end (5'-triphosphoguanosine)-ribonucleoside in mRNA + diphosphate</text>
        <dbReference type="Rhea" id="RHEA:67012"/>
        <dbReference type="Rhea" id="RHEA-COMP:17165"/>
        <dbReference type="Rhea" id="RHEA-COMP:17166"/>
        <dbReference type="ChEBI" id="CHEBI:15378"/>
        <dbReference type="ChEBI" id="CHEBI:33019"/>
        <dbReference type="ChEBI" id="CHEBI:37565"/>
        <dbReference type="ChEBI" id="CHEBI:167616"/>
        <dbReference type="ChEBI" id="CHEBI:167617"/>
        <dbReference type="EC" id="2.7.7.50"/>
    </reaction>
    <physiologicalReaction direction="left-to-right" evidence="14">
        <dbReference type="Rhea" id="RHEA:67013"/>
    </physiologicalReaction>
</comment>
<proteinExistence type="inferred from homology"/>
<protein>
    <recommendedName>
        <fullName evidence="4 16">mRNA-capping enzyme subunit alpha</fullName>
        <ecNumber evidence="3 16">2.7.7.50</ecNumber>
    </recommendedName>
    <alternativeName>
        <fullName evidence="12 16">GTP--RNA guanylyltransferase</fullName>
    </alternativeName>
    <alternativeName>
        <fullName evidence="13 16">mRNA guanylyltransferase</fullName>
    </alternativeName>
</protein>
<dbReference type="InterPro" id="IPR051029">
    <property type="entry name" value="mRNA_Capping_Enz/RNA_Phosphat"/>
</dbReference>
<keyword evidence="6 16" id="KW-0808">Transferase</keyword>
<evidence type="ECO:0000256" key="17">
    <source>
        <dbReference type="PIRSR" id="PIRSR036959-1"/>
    </source>
</evidence>
<dbReference type="Gene3D" id="3.30.470.30">
    <property type="entry name" value="DNA ligase/mRNA capping enzyme"/>
    <property type="match status" value="1"/>
</dbReference>
<dbReference type="GO" id="GO:0006370">
    <property type="term" value="P:7-methylguanosine mRNA capping"/>
    <property type="evidence" value="ECO:0007669"/>
    <property type="project" value="UniProtKB-KW"/>
</dbReference>
<evidence type="ECO:0000313" key="21">
    <source>
        <dbReference type="Proteomes" id="UP001201980"/>
    </source>
</evidence>
<keyword evidence="7 16" id="KW-0548">Nucleotidyltransferase</keyword>
<evidence type="ECO:0000256" key="15">
    <source>
        <dbReference type="ARBA" id="ARBA00047082"/>
    </source>
</evidence>
<evidence type="ECO:0000256" key="11">
    <source>
        <dbReference type="ARBA" id="ARBA00023242"/>
    </source>
</evidence>
<dbReference type="PANTHER" id="PTHR10367">
    <property type="entry name" value="MRNA-CAPPING ENZYME"/>
    <property type="match status" value="1"/>
</dbReference>
<dbReference type="InterPro" id="IPR001339">
    <property type="entry name" value="mRNA_cap_enzyme_adenylation"/>
</dbReference>
<evidence type="ECO:0000256" key="7">
    <source>
        <dbReference type="ARBA" id="ARBA00022695"/>
    </source>
</evidence>
<comment type="caution">
    <text evidence="20">The sequence shown here is derived from an EMBL/GenBank/DDBJ whole genome shotgun (WGS) entry which is preliminary data.</text>
</comment>
<keyword evidence="21" id="KW-1185">Reference proteome</keyword>
<dbReference type="GO" id="GO:0005525">
    <property type="term" value="F:GTP binding"/>
    <property type="evidence" value="ECO:0007669"/>
    <property type="project" value="UniProtKB-KW"/>
</dbReference>
<dbReference type="SUPFAM" id="SSF50249">
    <property type="entry name" value="Nucleic acid-binding proteins"/>
    <property type="match status" value="1"/>
</dbReference>
<evidence type="ECO:0000256" key="16">
    <source>
        <dbReference type="PIRNR" id="PIRNR036959"/>
    </source>
</evidence>
<feature type="domain" description="mRNA capping enzyme adenylation" evidence="18">
    <location>
        <begin position="55"/>
        <end position="255"/>
    </location>
</feature>
<dbReference type="AlphaFoldDB" id="A0AAD5RI67"/>
<evidence type="ECO:0000256" key="3">
    <source>
        <dbReference type="ARBA" id="ARBA00012475"/>
    </source>
</evidence>
<dbReference type="PANTHER" id="PTHR10367:SF17">
    <property type="entry name" value="MRNA-CAPPING ENZYME"/>
    <property type="match status" value="1"/>
</dbReference>
<evidence type="ECO:0000259" key="19">
    <source>
        <dbReference type="Pfam" id="PF03919"/>
    </source>
</evidence>
<evidence type="ECO:0000256" key="10">
    <source>
        <dbReference type="ARBA" id="ARBA00023134"/>
    </source>
</evidence>
<keyword evidence="9 16" id="KW-0506">mRNA capping</keyword>
<comment type="subcellular location">
    <subcellularLocation>
        <location evidence="1 16">Nucleus</location>
    </subcellularLocation>
</comment>
<evidence type="ECO:0000256" key="13">
    <source>
        <dbReference type="ARBA" id="ARBA00030702"/>
    </source>
</evidence>
<dbReference type="SUPFAM" id="SSF56091">
    <property type="entry name" value="DNA ligase/mRNA capping enzyme, catalytic domain"/>
    <property type="match status" value="1"/>
</dbReference>
<dbReference type="Pfam" id="PF03919">
    <property type="entry name" value="mRNA_cap_C"/>
    <property type="match status" value="1"/>
</dbReference>
<accession>A0AAD5RI67</accession>
<dbReference type="InterPro" id="IPR017075">
    <property type="entry name" value="mRNA_cap_enzyme_alpha"/>
</dbReference>
<name>A0AAD5RI67_9PEZI</name>
<comment type="subunit">
    <text evidence="15">Heterodimer. The mRNA-capping enzyme is composed of two separate chains alpha and beta, respectively a mRNA guanylyltransferase and an mRNA 5'-triphosphate monophosphatase.</text>
</comment>
<dbReference type="EMBL" id="JAKWBI020000518">
    <property type="protein sequence ID" value="KAJ2894196.1"/>
    <property type="molecule type" value="Genomic_DNA"/>
</dbReference>
<comment type="function">
    <text evidence="16">Second step of mRNA capping. Transfer of the GMP moiety of GTP to the 5'-end of RNA via an enzyme-GMP covalent reaction intermediate.</text>
</comment>
<dbReference type="Pfam" id="PF01331">
    <property type="entry name" value="mRNA_cap_enzyme"/>
    <property type="match status" value="1"/>
</dbReference>
<keyword evidence="8 16" id="KW-0547">Nucleotide-binding</keyword>
<evidence type="ECO:0000256" key="2">
    <source>
        <dbReference type="ARBA" id="ARBA00010237"/>
    </source>
</evidence>
<evidence type="ECO:0000256" key="8">
    <source>
        <dbReference type="ARBA" id="ARBA00022741"/>
    </source>
</evidence>
<dbReference type="InterPro" id="IPR012340">
    <property type="entry name" value="NA-bd_OB-fold"/>
</dbReference>